<dbReference type="GO" id="GO:0016020">
    <property type="term" value="C:membrane"/>
    <property type="evidence" value="ECO:0007669"/>
    <property type="project" value="InterPro"/>
</dbReference>
<keyword evidence="4" id="KW-1185">Reference proteome</keyword>
<name>A0A502G293_9SPHN</name>
<comment type="similarity">
    <text evidence="1 2">Belongs to the OprB family.</text>
</comment>
<dbReference type="PANTHER" id="PTHR37944:SF1">
    <property type="entry name" value="PORIN B"/>
    <property type="match status" value="1"/>
</dbReference>
<gene>
    <name evidence="3" type="ORF">EAH76_09675</name>
</gene>
<protein>
    <submittedName>
        <fullName evidence="3">Porin</fullName>
    </submittedName>
</protein>
<dbReference type="EMBL" id="RCZC01000002">
    <property type="protein sequence ID" value="TPG55346.1"/>
    <property type="molecule type" value="Genomic_DNA"/>
</dbReference>
<evidence type="ECO:0000313" key="3">
    <source>
        <dbReference type="EMBL" id="TPG55346.1"/>
    </source>
</evidence>
<dbReference type="PANTHER" id="PTHR37944">
    <property type="entry name" value="PORIN B"/>
    <property type="match status" value="1"/>
</dbReference>
<dbReference type="OrthoDB" id="177316at2"/>
<dbReference type="InterPro" id="IPR038673">
    <property type="entry name" value="OprB_sf"/>
</dbReference>
<dbReference type="GO" id="GO:0015288">
    <property type="term" value="F:porin activity"/>
    <property type="evidence" value="ECO:0007669"/>
    <property type="project" value="InterPro"/>
</dbReference>
<organism evidence="3 4">
    <name type="scientific">Sphingomonas glacialis</name>
    <dbReference type="NCBI Taxonomy" id="658225"/>
    <lineage>
        <taxon>Bacteria</taxon>
        <taxon>Pseudomonadati</taxon>
        <taxon>Pseudomonadota</taxon>
        <taxon>Alphaproteobacteria</taxon>
        <taxon>Sphingomonadales</taxon>
        <taxon>Sphingomonadaceae</taxon>
        <taxon>Sphingomonas</taxon>
    </lineage>
</organism>
<dbReference type="InterPro" id="IPR007049">
    <property type="entry name" value="Carb-sel_porin_OprB"/>
</dbReference>
<evidence type="ECO:0000256" key="2">
    <source>
        <dbReference type="RuleBase" id="RU363072"/>
    </source>
</evidence>
<sequence>MLGNLELTAEGDLGRLVGWRGARVHVHLLSNHGRAMNDFAGTLQGIDNIEVADGRTKLYEAWIEQGFANDRLSLLVGLSDLNADFYQNDAAGLLIAPAFGIGSEFAATGPNGPSIFPSTALTARLNIAVTPSAYLRAAVVDARAGVLGDDDGVDLTMQEGALLIAEGGSTRGGGKLALGLWQYTRRQDDLYAVDLTGAPIRRIARGAYVLLDQRLSGSDARGLSMFVRAGVSDSATTPFRGGFQAGLLANGIIRGRPDGQLSIGVAHALLSSGMKAQLRDAGDRPGAGETGLELTYQDRVAPFLSVQPDVQYIRRAHGSGTARGTLVFGLRIIAAFARR</sequence>
<proteinExistence type="inferred from homology"/>
<dbReference type="Gene3D" id="2.40.160.180">
    <property type="entry name" value="Carbohydrate-selective porin OprB"/>
    <property type="match status" value="1"/>
</dbReference>
<accession>A0A502G293</accession>
<dbReference type="InterPro" id="IPR052932">
    <property type="entry name" value="OprB_Porin"/>
</dbReference>
<reference evidence="3 4" key="1">
    <citation type="journal article" date="2019" name="Environ. Microbiol.">
        <title>Species interactions and distinct microbial communities in high Arctic permafrost affected cryosols are associated with the CH4 and CO2 gas fluxes.</title>
        <authorList>
            <person name="Altshuler I."/>
            <person name="Hamel J."/>
            <person name="Turney S."/>
            <person name="Magnuson E."/>
            <person name="Levesque R."/>
            <person name="Greer C."/>
            <person name="Whyte L.G."/>
        </authorList>
    </citation>
    <scope>NUCLEOTIDE SEQUENCE [LARGE SCALE GENOMIC DNA]</scope>
    <source>
        <strain evidence="3 4">E6.1</strain>
    </source>
</reference>
<dbReference type="Pfam" id="PF04966">
    <property type="entry name" value="OprB"/>
    <property type="match status" value="1"/>
</dbReference>
<dbReference type="AlphaFoldDB" id="A0A502G293"/>
<dbReference type="GO" id="GO:0008643">
    <property type="term" value="P:carbohydrate transport"/>
    <property type="evidence" value="ECO:0007669"/>
    <property type="project" value="InterPro"/>
</dbReference>
<dbReference type="Proteomes" id="UP000319931">
    <property type="component" value="Unassembled WGS sequence"/>
</dbReference>
<evidence type="ECO:0000313" key="4">
    <source>
        <dbReference type="Proteomes" id="UP000319931"/>
    </source>
</evidence>
<evidence type="ECO:0000256" key="1">
    <source>
        <dbReference type="ARBA" id="ARBA00008769"/>
    </source>
</evidence>
<comment type="caution">
    <text evidence="3">The sequence shown here is derived from an EMBL/GenBank/DDBJ whole genome shotgun (WGS) entry which is preliminary data.</text>
</comment>